<comment type="caution">
    <text evidence="1">The sequence shown here is derived from an EMBL/GenBank/DDBJ whole genome shotgun (WGS) entry which is preliminary data.</text>
</comment>
<evidence type="ECO:0000313" key="2">
    <source>
        <dbReference type="Proteomes" id="UP001610063"/>
    </source>
</evidence>
<protein>
    <submittedName>
        <fullName evidence="1">Uncharacterized protein</fullName>
    </submittedName>
</protein>
<dbReference type="RefSeq" id="WP_395417508.1">
    <property type="nucleotide sequence ID" value="NZ_JBIPKE010000017.1"/>
</dbReference>
<dbReference type="PROSITE" id="PS51257">
    <property type="entry name" value="PROKAR_LIPOPROTEIN"/>
    <property type="match status" value="1"/>
</dbReference>
<reference evidence="1 2" key="1">
    <citation type="journal article" date="2013" name="Int. J. Syst. Evol. Microbiol.">
        <title>Marinoscillum luteum sp. nov., isolated from marine sediment.</title>
        <authorList>
            <person name="Cha I.T."/>
            <person name="Park S.J."/>
            <person name="Kim S.J."/>
            <person name="Kim J.G."/>
            <person name="Jung M.Y."/>
            <person name="Shin K.S."/>
            <person name="Kwon K.K."/>
            <person name="Yang S.H."/>
            <person name="Seo Y.S."/>
            <person name="Rhee S.K."/>
        </authorList>
    </citation>
    <scope>NUCLEOTIDE SEQUENCE [LARGE SCALE GENOMIC DNA]</scope>
    <source>
        <strain evidence="1 2">KCTC 23939</strain>
    </source>
</reference>
<name>A0ABW7N908_9BACT</name>
<proteinExistence type="predicted"/>
<dbReference type="EMBL" id="JBIPKE010000017">
    <property type="protein sequence ID" value="MFH6984083.1"/>
    <property type="molecule type" value="Genomic_DNA"/>
</dbReference>
<keyword evidence="2" id="KW-1185">Reference proteome</keyword>
<dbReference type="Proteomes" id="UP001610063">
    <property type="component" value="Unassembled WGS sequence"/>
</dbReference>
<evidence type="ECO:0000313" key="1">
    <source>
        <dbReference type="EMBL" id="MFH6984083.1"/>
    </source>
</evidence>
<sequence>MKKILLICLVLAAACSQTKKEDTKGLKDQVMEVHDAVMPKMGELRMTEKQLLVMADSVAGDTTAAARYRELAVAVSSANKSMMTWMHGFDPDFVGSEEEVKAYLEGQLKEIEEVKRLMLSSLEEGQKALN</sequence>
<accession>A0ABW7N908</accession>
<gene>
    <name evidence="1" type="ORF">ACHKAR_11575</name>
</gene>
<organism evidence="1 2">
    <name type="scientific">Marinoscillum luteum</name>
    <dbReference type="NCBI Taxonomy" id="861051"/>
    <lineage>
        <taxon>Bacteria</taxon>
        <taxon>Pseudomonadati</taxon>
        <taxon>Bacteroidota</taxon>
        <taxon>Cytophagia</taxon>
        <taxon>Cytophagales</taxon>
        <taxon>Reichenbachiellaceae</taxon>
        <taxon>Marinoscillum</taxon>
    </lineage>
</organism>